<dbReference type="NCBIfam" id="TIGR00229">
    <property type="entry name" value="sensory_box"/>
    <property type="match status" value="1"/>
</dbReference>
<dbReference type="InterPro" id="IPR036457">
    <property type="entry name" value="PPM-type-like_dom_sf"/>
</dbReference>
<proteinExistence type="predicted"/>
<keyword evidence="3" id="KW-0812">Transmembrane</keyword>
<dbReference type="PANTHER" id="PTHR43156:SF2">
    <property type="entry name" value="STAGE II SPORULATION PROTEIN E"/>
    <property type="match status" value="1"/>
</dbReference>
<evidence type="ECO:0000256" key="3">
    <source>
        <dbReference type="SAM" id="Phobius"/>
    </source>
</evidence>
<dbReference type="InterPro" id="IPR035965">
    <property type="entry name" value="PAS-like_dom_sf"/>
</dbReference>
<dbReference type="InterPro" id="IPR052016">
    <property type="entry name" value="Bact_Sigma-Reg"/>
</dbReference>
<evidence type="ECO:0000259" key="4">
    <source>
        <dbReference type="PROSITE" id="PS50112"/>
    </source>
</evidence>
<keyword evidence="2" id="KW-0175">Coiled coil</keyword>
<dbReference type="Gene3D" id="3.30.450.20">
    <property type="entry name" value="PAS domain"/>
    <property type="match status" value="1"/>
</dbReference>
<evidence type="ECO:0000256" key="1">
    <source>
        <dbReference type="ARBA" id="ARBA00022801"/>
    </source>
</evidence>
<dbReference type="SMART" id="SM00091">
    <property type="entry name" value="PAS"/>
    <property type="match status" value="2"/>
</dbReference>
<feature type="domain" description="PAS" evidence="4">
    <location>
        <begin position="218"/>
        <end position="288"/>
    </location>
</feature>
<dbReference type="PROSITE" id="PS50113">
    <property type="entry name" value="PAC"/>
    <property type="match status" value="1"/>
</dbReference>
<dbReference type="SUPFAM" id="SSF55785">
    <property type="entry name" value="PYP-like sensor domain (PAS domain)"/>
    <property type="match status" value="1"/>
</dbReference>
<evidence type="ECO:0008006" key="7">
    <source>
        <dbReference type="Google" id="ProtNLM"/>
    </source>
</evidence>
<accession>A0A3B1C764</accession>
<organism evidence="6">
    <name type="scientific">hydrothermal vent metagenome</name>
    <dbReference type="NCBI Taxonomy" id="652676"/>
    <lineage>
        <taxon>unclassified sequences</taxon>
        <taxon>metagenomes</taxon>
        <taxon>ecological metagenomes</taxon>
    </lineage>
</organism>
<reference evidence="6" key="1">
    <citation type="submission" date="2018-06" db="EMBL/GenBank/DDBJ databases">
        <authorList>
            <person name="Zhirakovskaya E."/>
        </authorList>
    </citation>
    <scope>NUCLEOTIDE SEQUENCE</scope>
</reference>
<dbReference type="PANTHER" id="PTHR43156">
    <property type="entry name" value="STAGE II SPORULATION PROTEIN E-RELATED"/>
    <property type="match status" value="1"/>
</dbReference>
<dbReference type="AlphaFoldDB" id="A0A3B1C764"/>
<protein>
    <recommendedName>
        <fullName evidence="7">PAS domain S-box protein</fullName>
    </recommendedName>
</protein>
<dbReference type="Pfam" id="PF13426">
    <property type="entry name" value="PAS_9"/>
    <property type="match status" value="1"/>
</dbReference>
<dbReference type="InterPro" id="IPR001932">
    <property type="entry name" value="PPM-type_phosphatase-like_dom"/>
</dbReference>
<dbReference type="EMBL" id="UOGA01000226">
    <property type="protein sequence ID" value="VAX22491.1"/>
    <property type="molecule type" value="Genomic_DNA"/>
</dbReference>
<name>A0A3B1C764_9ZZZZ</name>
<feature type="transmembrane region" description="Helical" evidence="3">
    <location>
        <begin position="160"/>
        <end position="179"/>
    </location>
</feature>
<feature type="transmembrane region" description="Helical" evidence="3">
    <location>
        <begin position="12"/>
        <end position="35"/>
    </location>
</feature>
<dbReference type="InterPro" id="IPR000700">
    <property type="entry name" value="PAS-assoc_C"/>
</dbReference>
<dbReference type="PROSITE" id="PS50112">
    <property type="entry name" value="PAS"/>
    <property type="match status" value="1"/>
</dbReference>
<gene>
    <name evidence="6" type="ORF">MNBD_NITROSPINAE04-1140</name>
</gene>
<dbReference type="SMART" id="SM00331">
    <property type="entry name" value="PP2C_SIG"/>
    <property type="match status" value="1"/>
</dbReference>
<feature type="coiled-coil region" evidence="2">
    <location>
        <begin position="464"/>
        <end position="495"/>
    </location>
</feature>
<evidence type="ECO:0000313" key="6">
    <source>
        <dbReference type="EMBL" id="VAX22491.1"/>
    </source>
</evidence>
<keyword evidence="3" id="KW-0472">Membrane</keyword>
<dbReference type="InterPro" id="IPR000014">
    <property type="entry name" value="PAS"/>
</dbReference>
<evidence type="ECO:0000259" key="5">
    <source>
        <dbReference type="PROSITE" id="PS50113"/>
    </source>
</evidence>
<keyword evidence="3" id="KW-1133">Transmembrane helix</keyword>
<dbReference type="Gene3D" id="3.60.40.10">
    <property type="entry name" value="PPM-type phosphatase domain"/>
    <property type="match status" value="1"/>
</dbReference>
<feature type="transmembrane region" description="Helical" evidence="3">
    <location>
        <begin position="191"/>
        <end position="211"/>
    </location>
</feature>
<feature type="domain" description="PAC" evidence="5">
    <location>
        <begin position="295"/>
        <end position="347"/>
    </location>
</feature>
<dbReference type="CDD" id="cd00130">
    <property type="entry name" value="PAS"/>
    <property type="match status" value="1"/>
</dbReference>
<keyword evidence="1" id="KW-0378">Hydrolase</keyword>
<dbReference type="GO" id="GO:0016791">
    <property type="term" value="F:phosphatase activity"/>
    <property type="evidence" value="ECO:0007669"/>
    <property type="project" value="TreeGrafter"/>
</dbReference>
<sequence>MVNRSPVKYQRIGLSARVVFIGLLLLTALIASQLWEYQTAVQLATEQSETEARQTAEYIRVSVMEIASTSVEGGGALDPFLDRLSKRPGISVRVIHSEAINAEFGVESYEKPANAMEKAALLDGKPRHWQTDNFFFQAIPLKATAACVACHLLPTSSTELIPIGYTIGLLEVKISTVALKMAREKLFRHTVVAILLIFIAVFIFAYAIHVASRNIEFSEQQKSAVIKSIGEGIVVIDANFLILSTNHELCNNFGCLEGELINQNIKALFASEYHATISKGIEEFMEKGSSKILGHRMEMKGIKKNGTEFPIDVKIEATHVEYNKSIFFTLAIRDITEREKMEKELQRLAGFPEGNPNPVLELSLKKQTIQYINPAGKQKFPELNPHEYGQDPKGIPVDWSHPLLRGLQSHAEKFYKENLARSMDVFEAEIKEKDSDDVRVFGRQVRYFPQQGLLRLYTMDITRQEKLAAETRELLTEVREIRNELEMEHQEAEDIGKSLLKHGAKDKRFLSANIVEQSSKAGGDRAGFITETGGKRHKEWLAVFDASGHGKGAAKFQEVVLGSLLALLAKEFPMKDALIATNTMIEKLESERFLVGNVWRVMDEDEKVTVDGSVWIEEFNIAQHEVLEIDLDSGEIKKWDWSRGRKPERAMPLGAYDDGFDDLDPMYRKVKKGARVVTYTDGITEAENNKKEMFGALRLVESIQQSSGMAPEEAQAFIIRSAKLWAGGLDSDASEEAVGLVKMEDDITLVIIDILA</sequence>
<dbReference type="Pfam" id="PF07228">
    <property type="entry name" value="SpoIIE"/>
    <property type="match status" value="1"/>
</dbReference>
<evidence type="ECO:0000256" key="2">
    <source>
        <dbReference type="SAM" id="Coils"/>
    </source>
</evidence>